<keyword evidence="10" id="KW-0472">Membrane</keyword>
<feature type="region of interest" description="Disordered" evidence="12">
    <location>
        <begin position="548"/>
        <end position="574"/>
    </location>
</feature>
<feature type="compositionally biased region" description="Polar residues" evidence="12">
    <location>
        <begin position="95"/>
        <end position="110"/>
    </location>
</feature>
<name>A0A8N5I351_GEOFO</name>
<evidence type="ECO:0000256" key="12">
    <source>
        <dbReference type="SAM" id="MobiDB-lite"/>
    </source>
</evidence>
<dbReference type="CDD" id="cd11922">
    <property type="entry name" value="SH3_Sorbs1_2"/>
    <property type="match status" value="1"/>
</dbReference>
<keyword evidence="8" id="KW-0677">Repeat</keyword>
<keyword evidence="4 11" id="KW-0728">SH3 domain</keyword>
<feature type="region of interest" description="Disordered" evidence="12">
    <location>
        <begin position="859"/>
        <end position="915"/>
    </location>
</feature>
<feature type="domain" description="SH3" evidence="13">
    <location>
        <begin position="916"/>
        <end position="977"/>
    </location>
</feature>
<dbReference type="FunFam" id="2.30.30.40:FF:000003">
    <property type="entry name" value="Sorbin and SH3 domain-containing protein 1 isoform 2"/>
    <property type="match status" value="1"/>
</dbReference>
<comment type="subcellular location">
    <subcellularLocation>
        <location evidence="2">Cell junction</location>
        <location evidence="2">Focal adhesion</location>
    </subcellularLocation>
    <subcellularLocation>
        <location evidence="1">Cell membrane</location>
    </subcellularLocation>
    <subcellularLocation>
        <location evidence="3">Cytoplasm</location>
    </subcellularLocation>
</comment>
<dbReference type="Proteomes" id="UP000504602">
    <property type="component" value="Unplaced"/>
</dbReference>
<sequence length="977" mass="109270">MAPLTEKAELRHKQNPEVEKASPSATMSSEHEEIDVAKTVVNGLTSNGQEKEMDPTKVCSGKGAVTLRATPSYEGNRNVTSPCPQDAEQPENDWRSSSNTDANGDAQPSSLAAKGYRSVRPNLSSESKPQDATATTSAQPGVIVVPLLQVNPDRQQEGSSSTPPPPLVPFGQGSILPEIVPPGSPLTFPTLDDFIPPHLQRGSHHNQAPSTSGTLPSVYPKLPFFSSPPSLVPPVTGALHRGLKPEITGVISHTDPGPVLNEVPQPGTDYPTSITSISKSASAYPSTTIVNPTIVLLQHNRDSVPDRLVSDRVDSALLRDKPAQEAVPSEKRAVEEKRSTVRSPPYMADTSVDDIGIPLRNTDRSKDWYKTMFKQIHKLNRDNPEENPYCPTYTFPELPEIQQKTEEDNPYSPTYQFPASTPSPISEDEDSDSFSPRYSYSEDSRTQVPRSKSEMDNIDSEKVVKRSATLPLPNRASSLKSSPERTDWEPPDKKVDTRKYRAEPRSIYDYQPGKSSVLNNEKMSDLEKDLYLYQTELEADLEKMEKLYKAPHKKPQKNTAGVTPLETSTDHSSYSTYSPNYHAVKRESELAVGDPAALENERQIYKSVLEGGDIPFQGLSGLKRPSSSASTKDSESPRHFAPVDYMETPEEILRRRYDDKEKLLEDQRRLKREQEEADIAARRHTGVIPTHHQFITNERFGDLLNVDDTAKRKSGSEMRPARAKFDFKAQTLKELPLQKGDIVYIYKQIDQNWLEGEHHGRVGIFPRSYIEFLPPAEKAQPKKPLPLQVLEYGDAIAKFNFNGDTQVEMSFRKGERITLIRRVDENWYEGRISGTSRQGIFPVTYVEVLKRPVVKNAIDYPDPPVSLSPSRSMTASPQPSHHSLRAGPDLTESEKSYVQPQAQQQGASPERSQTPRDIVSYQALYSYTPQNDDELELRDGDIVDVMEKCDDGWFVGTSRRTRQFGTFPGNYVKLLYL</sequence>
<evidence type="ECO:0000259" key="13">
    <source>
        <dbReference type="PROSITE" id="PS50002"/>
    </source>
</evidence>
<evidence type="ECO:0000256" key="2">
    <source>
        <dbReference type="ARBA" id="ARBA00004246"/>
    </source>
</evidence>
<feature type="compositionally biased region" description="Polar residues" evidence="12">
    <location>
        <begin position="205"/>
        <end position="215"/>
    </location>
</feature>
<dbReference type="AlphaFoldDB" id="A0A8N5I351"/>
<evidence type="ECO:0000256" key="9">
    <source>
        <dbReference type="ARBA" id="ARBA00022949"/>
    </source>
</evidence>
<evidence type="ECO:0000256" key="11">
    <source>
        <dbReference type="PROSITE-ProRule" id="PRU00192"/>
    </source>
</evidence>
<feature type="compositionally biased region" description="Polar residues" evidence="12">
    <location>
        <begin position="867"/>
        <end position="881"/>
    </location>
</feature>
<feature type="region of interest" description="Disordered" evidence="12">
    <location>
        <begin position="616"/>
        <end position="646"/>
    </location>
</feature>
<gene>
    <name evidence="16" type="primary">SORBS1</name>
</gene>
<dbReference type="CDD" id="cd11919">
    <property type="entry name" value="SH3_Sorbs1_1"/>
    <property type="match status" value="1"/>
</dbReference>
<dbReference type="InterPro" id="IPR050384">
    <property type="entry name" value="Endophilin_SH3RF"/>
</dbReference>
<dbReference type="Gene3D" id="2.30.30.40">
    <property type="entry name" value="SH3 Domains"/>
    <property type="match status" value="3"/>
</dbReference>
<dbReference type="Pfam" id="PF00018">
    <property type="entry name" value="SH3_1"/>
    <property type="match status" value="1"/>
</dbReference>
<keyword evidence="5" id="KW-1003">Cell membrane</keyword>
<dbReference type="CTD" id="10580"/>
<feature type="compositionally biased region" description="Basic and acidic residues" evidence="12">
    <location>
        <begin position="440"/>
        <end position="464"/>
    </location>
</feature>
<dbReference type="SMART" id="SM00326">
    <property type="entry name" value="SH3"/>
    <property type="match status" value="3"/>
</dbReference>
<dbReference type="PROSITE" id="PS50002">
    <property type="entry name" value="SH3"/>
    <property type="match status" value="3"/>
</dbReference>
<organism evidence="15 16">
    <name type="scientific">Geospiza fortis</name>
    <name type="common">Medium ground-finch</name>
    <dbReference type="NCBI Taxonomy" id="48883"/>
    <lineage>
        <taxon>Eukaryota</taxon>
        <taxon>Metazoa</taxon>
        <taxon>Chordata</taxon>
        <taxon>Craniata</taxon>
        <taxon>Vertebrata</taxon>
        <taxon>Euteleostomi</taxon>
        <taxon>Archelosauria</taxon>
        <taxon>Archosauria</taxon>
        <taxon>Dinosauria</taxon>
        <taxon>Saurischia</taxon>
        <taxon>Theropoda</taxon>
        <taxon>Coelurosauria</taxon>
        <taxon>Aves</taxon>
        <taxon>Neognathae</taxon>
        <taxon>Neoaves</taxon>
        <taxon>Telluraves</taxon>
        <taxon>Australaves</taxon>
        <taxon>Passeriformes</taxon>
        <taxon>Thraupidae</taxon>
        <taxon>Geospiza</taxon>
    </lineage>
</organism>
<feature type="compositionally biased region" description="Polar residues" evidence="12">
    <location>
        <begin position="896"/>
        <end position="912"/>
    </location>
</feature>
<dbReference type="GO" id="GO:0005634">
    <property type="term" value="C:nucleus"/>
    <property type="evidence" value="ECO:0007669"/>
    <property type="project" value="TreeGrafter"/>
</dbReference>
<evidence type="ECO:0000256" key="5">
    <source>
        <dbReference type="ARBA" id="ARBA00022475"/>
    </source>
</evidence>
<dbReference type="Pfam" id="PF14604">
    <property type="entry name" value="SH3_9"/>
    <property type="match status" value="1"/>
</dbReference>
<dbReference type="InterPro" id="IPR003127">
    <property type="entry name" value="SoHo_dom"/>
</dbReference>
<evidence type="ECO:0000259" key="14">
    <source>
        <dbReference type="PROSITE" id="PS50831"/>
    </source>
</evidence>
<keyword evidence="15" id="KW-1185">Reference proteome</keyword>
<feature type="domain" description="SoHo" evidence="14">
    <location>
        <begin position="340"/>
        <end position="398"/>
    </location>
</feature>
<evidence type="ECO:0000256" key="4">
    <source>
        <dbReference type="ARBA" id="ARBA00022443"/>
    </source>
</evidence>
<dbReference type="PRINTS" id="PR00452">
    <property type="entry name" value="SH3DOMAIN"/>
</dbReference>
<feature type="region of interest" description="Disordered" evidence="12">
    <location>
        <begin position="1"/>
        <end position="182"/>
    </location>
</feature>
<dbReference type="PROSITE" id="PS50831">
    <property type="entry name" value="SOHO"/>
    <property type="match status" value="1"/>
</dbReference>
<dbReference type="FunFam" id="2.30.30.40:FF:000001">
    <property type="entry name" value="Sorbin and SH3 domain-containing protein 1 isoform 2"/>
    <property type="match status" value="1"/>
</dbReference>
<keyword evidence="9" id="KW-0965">Cell junction</keyword>
<dbReference type="InterPro" id="IPR035606">
    <property type="entry name" value="SORBS1_SH3"/>
</dbReference>
<feature type="region of interest" description="Disordered" evidence="12">
    <location>
        <begin position="405"/>
        <end position="521"/>
    </location>
</feature>
<dbReference type="Pfam" id="PF07653">
    <property type="entry name" value="SH3_2"/>
    <property type="match status" value="1"/>
</dbReference>
<dbReference type="PANTHER" id="PTHR14167:SF64">
    <property type="entry name" value="SORBIN AND SH3 DOMAIN-CONTAINING PROTEIN 1"/>
    <property type="match status" value="1"/>
</dbReference>
<dbReference type="InterPro" id="IPR035610">
    <property type="entry name" value="SORBS1_SH3_1"/>
</dbReference>
<evidence type="ECO:0000256" key="10">
    <source>
        <dbReference type="ARBA" id="ARBA00023136"/>
    </source>
</evidence>
<dbReference type="GeneID" id="102042220"/>
<dbReference type="InterPro" id="IPR036028">
    <property type="entry name" value="SH3-like_dom_sf"/>
</dbReference>
<feature type="compositionally biased region" description="Basic and acidic residues" evidence="12">
    <location>
        <begin position="482"/>
        <end position="506"/>
    </location>
</feature>
<proteinExistence type="predicted"/>
<accession>A0A8N5I351</accession>
<dbReference type="RefSeq" id="XP_030918921.1">
    <property type="nucleotide sequence ID" value="XM_031063061.1"/>
</dbReference>
<feature type="domain" description="SH3" evidence="13">
    <location>
        <begin position="790"/>
        <end position="851"/>
    </location>
</feature>
<dbReference type="GO" id="GO:0031589">
    <property type="term" value="P:cell-substrate adhesion"/>
    <property type="evidence" value="ECO:0007669"/>
    <property type="project" value="TreeGrafter"/>
</dbReference>
<dbReference type="CDD" id="cd11916">
    <property type="entry name" value="SH3_Sorbs1_3"/>
    <property type="match status" value="1"/>
</dbReference>
<dbReference type="GO" id="GO:0005925">
    <property type="term" value="C:focal adhesion"/>
    <property type="evidence" value="ECO:0007669"/>
    <property type="project" value="UniProtKB-SubCell"/>
</dbReference>
<dbReference type="GO" id="GO:0005737">
    <property type="term" value="C:cytoplasm"/>
    <property type="evidence" value="ECO:0007669"/>
    <property type="project" value="UniProtKB-SubCell"/>
</dbReference>
<keyword evidence="7" id="KW-0597">Phosphoprotein</keyword>
<dbReference type="Pfam" id="PF02208">
    <property type="entry name" value="Sorb"/>
    <property type="match status" value="1"/>
</dbReference>
<feature type="compositionally biased region" description="Polar residues" evidence="12">
    <location>
        <begin position="73"/>
        <end position="83"/>
    </location>
</feature>
<dbReference type="PANTHER" id="PTHR14167">
    <property type="entry name" value="SH3 DOMAIN-CONTAINING"/>
    <property type="match status" value="1"/>
</dbReference>
<dbReference type="InterPro" id="IPR035611">
    <property type="entry name" value="SORBS1_SH3_2"/>
</dbReference>
<dbReference type="FunFam" id="2.30.30.40:FF:000004">
    <property type="entry name" value="Sorbin and SH3 domain-containing protein 1 isoform 2"/>
    <property type="match status" value="1"/>
</dbReference>
<feature type="compositionally biased region" description="Basic and acidic residues" evidence="12">
    <location>
        <begin position="320"/>
        <end position="339"/>
    </location>
</feature>
<reference evidence="16" key="1">
    <citation type="submission" date="2025-08" db="UniProtKB">
        <authorList>
            <consortium name="RefSeq"/>
        </authorList>
    </citation>
    <scope>IDENTIFICATION</scope>
</reference>
<feature type="domain" description="SH3" evidence="13">
    <location>
        <begin position="716"/>
        <end position="775"/>
    </location>
</feature>
<dbReference type="GO" id="GO:0005886">
    <property type="term" value="C:plasma membrane"/>
    <property type="evidence" value="ECO:0007669"/>
    <property type="project" value="UniProtKB-SubCell"/>
</dbReference>
<dbReference type="SUPFAM" id="SSF50044">
    <property type="entry name" value="SH3-domain"/>
    <property type="match status" value="3"/>
</dbReference>
<keyword evidence="6" id="KW-0963">Cytoplasm</keyword>
<protein>
    <submittedName>
        <fullName evidence="16">Sorbin and SH3 domain-containing protein 1 isoform X4</fullName>
    </submittedName>
</protein>
<evidence type="ECO:0000256" key="1">
    <source>
        <dbReference type="ARBA" id="ARBA00004236"/>
    </source>
</evidence>
<evidence type="ECO:0000256" key="8">
    <source>
        <dbReference type="ARBA" id="ARBA00022737"/>
    </source>
</evidence>
<evidence type="ECO:0000256" key="3">
    <source>
        <dbReference type="ARBA" id="ARBA00004496"/>
    </source>
</evidence>
<feature type="region of interest" description="Disordered" evidence="12">
    <location>
        <begin position="320"/>
        <end position="349"/>
    </location>
</feature>
<dbReference type="InterPro" id="IPR001452">
    <property type="entry name" value="SH3_domain"/>
</dbReference>
<evidence type="ECO:0000256" key="6">
    <source>
        <dbReference type="ARBA" id="ARBA00022490"/>
    </source>
</evidence>
<feature type="region of interest" description="Disordered" evidence="12">
    <location>
        <begin position="196"/>
        <end position="215"/>
    </location>
</feature>
<dbReference type="SMART" id="SM00459">
    <property type="entry name" value="Sorb"/>
    <property type="match status" value="1"/>
</dbReference>
<evidence type="ECO:0000256" key="7">
    <source>
        <dbReference type="ARBA" id="ARBA00022553"/>
    </source>
</evidence>
<feature type="compositionally biased region" description="Basic and acidic residues" evidence="12">
    <location>
        <begin position="1"/>
        <end position="20"/>
    </location>
</feature>
<evidence type="ECO:0000313" key="15">
    <source>
        <dbReference type="Proteomes" id="UP000504602"/>
    </source>
</evidence>
<evidence type="ECO:0000313" key="16">
    <source>
        <dbReference type="RefSeq" id="XP_030918921.1"/>
    </source>
</evidence>
<feature type="compositionally biased region" description="Polar residues" evidence="12">
    <location>
        <begin position="121"/>
        <end position="139"/>
    </location>
</feature>